<gene>
    <name evidence="1" type="ORF">G6N74_13240</name>
</gene>
<evidence type="ECO:0000313" key="1">
    <source>
        <dbReference type="EMBL" id="NGN42030.1"/>
    </source>
</evidence>
<dbReference type="AlphaFoldDB" id="A0A7C9VD66"/>
<dbReference type="RefSeq" id="WP_165118048.1">
    <property type="nucleotide sequence ID" value="NZ_JAAKZG010000005.1"/>
</dbReference>
<dbReference type="SUPFAM" id="SSF56112">
    <property type="entry name" value="Protein kinase-like (PK-like)"/>
    <property type="match status" value="1"/>
</dbReference>
<protein>
    <submittedName>
        <fullName evidence="1">Serine/threonine protein phosphatase</fullName>
    </submittedName>
</protein>
<dbReference type="Proteomes" id="UP000481252">
    <property type="component" value="Unassembled WGS sequence"/>
</dbReference>
<comment type="caution">
    <text evidence="1">The sequence shown here is derived from an EMBL/GenBank/DDBJ whole genome shotgun (WGS) entry which is preliminary data.</text>
</comment>
<accession>A0A7C9VD66</accession>
<organism evidence="1 2">
    <name type="scientific">Mesorhizobium zhangyense</name>
    <dbReference type="NCBI Taxonomy" id="1776730"/>
    <lineage>
        <taxon>Bacteria</taxon>
        <taxon>Pseudomonadati</taxon>
        <taxon>Pseudomonadota</taxon>
        <taxon>Alphaproteobacteria</taxon>
        <taxon>Hyphomicrobiales</taxon>
        <taxon>Phyllobacteriaceae</taxon>
        <taxon>Mesorhizobium</taxon>
    </lineage>
</organism>
<dbReference type="EMBL" id="JAAKZG010000005">
    <property type="protein sequence ID" value="NGN42030.1"/>
    <property type="molecule type" value="Genomic_DNA"/>
</dbReference>
<proteinExistence type="predicted"/>
<reference evidence="1 2" key="1">
    <citation type="submission" date="2020-02" db="EMBL/GenBank/DDBJ databases">
        <title>Genome sequence of the type strain CGMCC 1.15528 of Mesorhizobium zhangyense.</title>
        <authorList>
            <person name="Gao J."/>
            <person name="Sun J."/>
        </authorList>
    </citation>
    <scope>NUCLEOTIDE SEQUENCE [LARGE SCALE GENOMIC DNA]</scope>
    <source>
        <strain evidence="1 2">CGMCC 1.15528</strain>
    </source>
</reference>
<name>A0A7C9VD66_9HYPH</name>
<sequence length="300" mass="33708">MKAAYLERLTTQISCGKAGPILSKRSPDTMMQADPAMLSAVARIAEAPKPPRLHVTAIRGQRIWFKHFGAERTAWGKRLHALVSPLMYPRFTRASLSATPEGKAARELRKIKAFRGAGFRAPEVFYQRGDVLALSDMGETMQTQMRHLRKIGDVTAHDELLVHAAEALGQVHEAGLCHGRPHPRDFVVDDDGRFGFLDFEEEPEATMPLADAQARDVWLLFFQITYRARQPETATRALKAYKASAPKPTLEALARLLHFFRVFIPLGRVAAKFHLGGDLERFMRAMDFFRDAEGDAAEKR</sequence>
<keyword evidence="2" id="KW-1185">Reference proteome</keyword>
<evidence type="ECO:0000313" key="2">
    <source>
        <dbReference type="Proteomes" id="UP000481252"/>
    </source>
</evidence>
<dbReference type="InterPro" id="IPR011009">
    <property type="entry name" value="Kinase-like_dom_sf"/>
</dbReference>